<reference evidence="2 3" key="1">
    <citation type="submission" date="2020-08" db="EMBL/GenBank/DDBJ databases">
        <title>Sequencing the genomes of 1000 actinobacteria strains.</title>
        <authorList>
            <person name="Klenk H.-P."/>
        </authorList>
    </citation>
    <scope>NUCLEOTIDE SEQUENCE [LARGE SCALE GENOMIC DNA]</scope>
    <source>
        <strain evidence="2 3">DSM 17945</strain>
    </source>
</reference>
<evidence type="ECO:0000256" key="1">
    <source>
        <dbReference type="SAM" id="MobiDB-lite"/>
    </source>
</evidence>
<dbReference type="RefSeq" id="WP_246416909.1">
    <property type="nucleotide sequence ID" value="NZ_BAABAG010000011.1"/>
</dbReference>
<proteinExistence type="predicted"/>
<evidence type="ECO:0000313" key="3">
    <source>
        <dbReference type="Proteomes" id="UP000567246"/>
    </source>
</evidence>
<comment type="caution">
    <text evidence="2">The sequence shown here is derived from an EMBL/GenBank/DDBJ whole genome shotgun (WGS) entry which is preliminary data.</text>
</comment>
<evidence type="ECO:0008006" key="4">
    <source>
        <dbReference type="Google" id="ProtNLM"/>
    </source>
</evidence>
<protein>
    <recommendedName>
        <fullName evidence="4">AbiEi antitoxin C-terminal domain-containing protein</fullName>
    </recommendedName>
</protein>
<dbReference type="EMBL" id="JACHMW010000001">
    <property type="protein sequence ID" value="MBB5848917.1"/>
    <property type="molecule type" value="Genomic_DNA"/>
</dbReference>
<evidence type="ECO:0000313" key="2">
    <source>
        <dbReference type="EMBL" id="MBB5848917.1"/>
    </source>
</evidence>
<feature type="region of interest" description="Disordered" evidence="1">
    <location>
        <begin position="124"/>
        <end position="154"/>
    </location>
</feature>
<organism evidence="2 3">
    <name type="scientific">Micrococcus endophyticus</name>
    <dbReference type="NCBI Taxonomy" id="455343"/>
    <lineage>
        <taxon>Bacteria</taxon>
        <taxon>Bacillati</taxon>
        <taxon>Actinomycetota</taxon>
        <taxon>Actinomycetes</taxon>
        <taxon>Micrococcales</taxon>
        <taxon>Micrococcaceae</taxon>
        <taxon>Micrococcus</taxon>
    </lineage>
</organism>
<gene>
    <name evidence="2" type="ORF">HDA33_001481</name>
</gene>
<keyword evidence="3" id="KW-1185">Reference proteome</keyword>
<accession>A0A7W9JJ99</accession>
<sequence>MTALADVADLRPGTGPLLCAARREDLAARRRLERAWTRGDLVRLAAGVYLPAPTWTALSPWDRSTASAAALALARPATVFTGLTAARLRGLPVALELPALDLRATSPGHRGAAPLTSRPFSPALLATGGRLPRPPRRRPRWGLPQAPSTAPEPVEIRLSDGTGLGWGLADASATLLLVLGAATPFRDAVAPLDVLLATHPEA</sequence>
<name>A0A7W9JJ99_9MICC</name>
<dbReference type="Proteomes" id="UP000567246">
    <property type="component" value="Unassembled WGS sequence"/>
</dbReference>
<dbReference type="AlphaFoldDB" id="A0A7W9JJ99"/>